<proteinExistence type="predicted"/>
<organism evidence="1 2">
    <name type="scientific">Chryseobacterium sediminis</name>
    <dbReference type="NCBI Taxonomy" id="1679494"/>
    <lineage>
        <taxon>Bacteria</taxon>
        <taxon>Pseudomonadati</taxon>
        <taxon>Bacteroidota</taxon>
        <taxon>Flavobacteriia</taxon>
        <taxon>Flavobacteriales</taxon>
        <taxon>Weeksellaceae</taxon>
        <taxon>Chryseobacterium group</taxon>
        <taxon>Chryseobacterium</taxon>
    </lineage>
</organism>
<reference evidence="1 2" key="1">
    <citation type="journal article" date="2015" name="Int. J. Syst. Evol. Microbiol.">
        <title>Chryseobacterium sediminis sp. nov., isolated from a river sediment.</title>
        <authorList>
            <person name="Kampfer P."/>
            <person name="Busse H.J."/>
            <person name="McInroy J.A."/>
            <person name="Glaeser S.P."/>
        </authorList>
    </citation>
    <scope>NUCLEOTIDE SEQUENCE [LARGE SCALE GENOMIC DNA]</scope>
    <source>
        <strain evidence="1 2">IMT-174</strain>
    </source>
</reference>
<dbReference type="OrthoDB" id="1430466at2"/>
<gene>
    <name evidence="1" type="ORF">FW780_02695</name>
</gene>
<dbReference type="Proteomes" id="UP000323082">
    <property type="component" value="Unassembled WGS sequence"/>
</dbReference>
<comment type="caution">
    <text evidence="1">The sequence shown here is derived from an EMBL/GenBank/DDBJ whole genome shotgun (WGS) entry which is preliminary data.</text>
</comment>
<evidence type="ECO:0000313" key="1">
    <source>
        <dbReference type="EMBL" id="KAA2223131.1"/>
    </source>
</evidence>
<dbReference type="AlphaFoldDB" id="A0A5B2U911"/>
<dbReference type="RefSeq" id="WP_149832082.1">
    <property type="nucleotide sequence ID" value="NZ_VUNZ01000001.1"/>
</dbReference>
<accession>A0A5B2U911</accession>
<sequence>MTFGNKLYRVVRESRLLMFDIGERIALSRTAFTYYRDNISVASNDSVITVRTPIGLHPNDEVMESEYKYQQSQLKYTLNKLCIDELPIDGLYKMVTMVEGILIQVLDEILQKYPSKVGSKIKVDAGVIIESQSLEELKRYLFKRIINDITYKSPEDFAKEFKDFTGIDLGKFAMYNNYIELKATRDLYMHNNGIVNEIYLRKAKGLGRALENEKVVCDYDYFLKCYEVCLQLVEFIVDELNTIWESSEYLEWKARVVEKFINK</sequence>
<name>A0A5B2U911_9FLAO</name>
<dbReference type="EMBL" id="VUNZ01000001">
    <property type="protein sequence ID" value="KAA2223131.1"/>
    <property type="molecule type" value="Genomic_DNA"/>
</dbReference>
<evidence type="ECO:0000313" key="2">
    <source>
        <dbReference type="Proteomes" id="UP000323082"/>
    </source>
</evidence>
<protein>
    <submittedName>
        <fullName evidence="1">Uncharacterized protein</fullName>
    </submittedName>
</protein>